<keyword evidence="4" id="KW-1003">Cell membrane</keyword>
<organism evidence="11 12">
    <name type="scientific">Noviherbaspirillum suwonense</name>
    <dbReference type="NCBI Taxonomy" id="1224511"/>
    <lineage>
        <taxon>Bacteria</taxon>
        <taxon>Pseudomonadati</taxon>
        <taxon>Pseudomonadota</taxon>
        <taxon>Betaproteobacteria</taxon>
        <taxon>Burkholderiales</taxon>
        <taxon>Oxalobacteraceae</taxon>
        <taxon>Noviherbaspirillum</taxon>
    </lineage>
</organism>
<dbReference type="PANTHER" id="PTHR35091:SF2">
    <property type="entry name" value="FLAGELLAR PROTEIN FLIL"/>
    <property type="match status" value="1"/>
</dbReference>
<keyword evidence="12" id="KW-1185">Reference proteome</keyword>
<keyword evidence="10" id="KW-0997">Cell inner membrane</keyword>
<keyword evidence="11" id="KW-0966">Cell projection</keyword>
<comment type="subcellular location">
    <subcellularLocation>
        <location evidence="10">Cell inner membrane</location>
    </subcellularLocation>
    <subcellularLocation>
        <location evidence="2">Cell membrane</location>
        <topology evidence="2">Single-pass membrane protein</topology>
    </subcellularLocation>
</comment>
<evidence type="ECO:0000256" key="2">
    <source>
        <dbReference type="ARBA" id="ARBA00004162"/>
    </source>
</evidence>
<evidence type="ECO:0000256" key="6">
    <source>
        <dbReference type="ARBA" id="ARBA00022692"/>
    </source>
</evidence>
<proteinExistence type="inferred from homology"/>
<evidence type="ECO:0000256" key="5">
    <source>
        <dbReference type="ARBA" id="ARBA00022500"/>
    </source>
</evidence>
<dbReference type="Proteomes" id="UP001158049">
    <property type="component" value="Unassembled WGS sequence"/>
</dbReference>
<dbReference type="InterPro" id="IPR005503">
    <property type="entry name" value="FliL"/>
</dbReference>
<keyword evidence="11" id="KW-0282">Flagellum</keyword>
<keyword evidence="7 10" id="KW-0283">Flagellar rotation</keyword>
<feature type="transmembrane region" description="Helical" evidence="10">
    <location>
        <begin position="23"/>
        <end position="43"/>
    </location>
</feature>
<dbReference type="EMBL" id="FXUL01000004">
    <property type="protein sequence ID" value="SMP55625.1"/>
    <property type="molecule type" value="Genomic_DNA"/>
</dbReference>
<reference evidence="11 12" key="1">
    <citation type="submission" date="2017-05" db="EMBL/GenBank/DDBJ databases">
        <authorList>
            <person name="Varghese N."/>
            <person name="Submissions S."/>
        </authorList>
    </citation>
    <scope>NUCLEOTIDE SEQUENCE [LARGE SCALE GENOMIC DNA]</scope>
    <source>
        <strain evidence="11 12">DSM 26001</strain>
    </source>
</reference>
<keyword evidence="8 10" id="KW-1133">Transmembrane helix</keyword>
<comment type="similarity">
    <text evidence="3 10">Belongs to the FliL family.</text>
</comment>
<evidence type="ECO:0000256" key="9">
    <source>
        <dbReference type="ARBA" id="ARBA00023136"/>
    </source>
</evidence>
<name>A0ABY1Q2M2_9BURK</name>
<dbReference type="Pfam" id="PF03748">
    <property type="entry name" value="FliL"/>
    <property type="match status" value="1"/>
</dbReference>
<evidence type="ECO:0000256" key="1">
    <source>
        <dbReference type="ARBA" id="ARBA00002254"/>
    </source>
</evidence>
<keyword evidence="11" id="KW-0969">Cilium</keyword>
<dbReference type="PANTHER" id="PTHR35091">
    <property type="entry name" value="FLAGELLAR PROTEIN FLIL"/>
    <property type="match status" value="1"/>
</dbReference>
<evidence type="ECO:0000256" key="3">
    <source>
        <dbReference type="ARBA" id="ARBA00008281"/>
    </source>
</evidence>
<comment type="caution">
    <text evidence="11">The sequence shown here is derived from an EMBL/GenBank/DDBJ whole genome shotgun (WGS) entry which is preliminary data.</text>
</comment>
<dbReference type="RefSeq" id="WP_283441774.1">
    <property type="nucleotide sequence ID" value="NZ_FXUL01000004.1"/>
</dbReference>
<keyword evidence="5 10" id="KW-0145">Chemotaxis</keyword>
<dbReference type="NCBIfam" id="NF005435">
    <property type="entry name" value="PRK07021.1"/>
    <property type="match status" value="1"/>
</dbReference>
<gene>
    <name evidence="11" type="ORF">SAMN06295970_104211</name>
</gene>
<evidence type="ECO:0000256" key="4">
    <source>
        <dbReference type="ARBA" id="ARBA00022475"/>
    </source>
</evidence>
<evidence type="ECO:0000313" key="11">
    <source>
        <dbReference type="EMBL" id="SMP55625.1"/>
    </source>
</evidence>
<keyword evidence="9 10" id="KW-0472">Membrane</keyword>
<comment type="function">
    <text evidence="1 10">Controls the rotational direction of flagella during chemotaxis.</text>
</comment>
<evidence type="ECO:0000256" key="7">
    <source>
        <dbReference type="ARBA" id="ARBA00022779"/>
    </source>
</evidence>
<evidence type="ECO:0000256" key="10">
    <source>
        <dbReference type="RuleBase" id="RU364125"/>
    </source>
</evidence>
<sequence>MATSKAAAAPAAAEGKKSKSKMFIIIGALVLAAGGGGGAWYFMGHKGETTEKAAHAKPNPAAPPVFAQMDPFTVNLQADGGEQFLQTAFTLKVGSQADVDAIKLYLPQVRSRVLLLLSSKRGADIATVDGKNKLAKEIIEQLTQPFAKGAQPLEVTDVFFTAFVIQ</sequence>
<evidence type="ECO:0000313" key="12">
    <source>
        <dbReference type="Proteomes" id="UP001158049"/>
    </source>
</evidence>
<keyword evidence="6 10" id="KW-0812">Transmembrane</keyword>
<accession>A0ABY1Q2M2</accession>
<protein>
    <recommendedName>
        <fullName evidence="10">Flagellar protein FliL</fullName>
    </recommendedName>
</protein>
<evidence type="ECO:0000256" key="8">
    <source>
        <dbReference type="ARBA" id="ARBA00022989"/>
    </source>
</evidence>